<feature type="domain" description="CENP-V/GFA" evidence="5">
    <location>
        <begin position="3"/>
        <end position="120"/>
    </location>
</feature>
<dbReference type="PANTHER" id="PTHR33337:SF40">
    <property type="entry name" value="CENP-V_GFA DOMAIN-CONTAINING PROTEIN-RELATED"/>
    <property type="match status" value="1"/>
</dbReference>
<protein>
    <recommendedName>
        <fullName evidence="5">CENP-V/GFA domain-containing protein</fullName>
    </recommendedName>
</protein>
<evidence type="ECO:0000256" key="1">
    <source>
        <dbReference type="ARBA" id="ARBA00005495"/>
    </source>
</evidence>
<dbReference type="Pfam" id="PF04828">
    <property type="entry name" value="GFA"/>
    <property type="match status" value="1"/>
</dbReference>
<evidence type="ECO:0000256" key="2">
    <source>
        <dbReference type="ARBA" id="ARBA00022723"/>
    </source>
</evidence>
<evidence type="ECO:0000313" key="7">
    <source>
        <dbReference type="Proteomes" id="UP000029995"/>
    </source>
</evidence>
<accession>A0A0A0DD87</accession>
<reference evidence="6 7" key="1">
    <citation type="submission" date="2014-01" db="EMBL/GenBank/DDBJ databases">
        <title>Genome sequence determination for a cystic fibrosis isolate, Inquilinus limosus.</title>
        <authorList>
            <person name="Pino M."/>
            <person name="Di Conza J."/>
            <person name="Gutkind G."/>
        </authorList>
    </citation>
    <scope>NUCLEOTIDE SEQUENCE [LARGE SCALE GENOMIC DNA]</scope>
    <source>
        <strain evidence="6 7">MP06</strain>
    </source>
</reference>
<gene>
    <name evidence="6" type="ORF">P409_00130</name>
</gene>
<dbReference type="Gene3D" id="3.90.1590.10">
    <property type="entry name" value="glutathione-dependent formaldehyde- activating enzyme (gfa)"/>
    <property type="match status" value="1"/>
</dbReference>
<comment type="caution">
    <text evidence="6">The sequence shown here is derived from an EMBL/GenBank/DDBJ whole genome shotgun (WGS) entry which is preliminary data.</text>
</comment>
<keyword evidence="3" id="KW-0862">Zinc</keyword>
<dbReference type="SUPFAM" id="SSF51316">
    <property type="entry name" value="Mss4-like"/>
    <property type="match status" value="1"/>
</dbReference>
<proteinExistence type="inferred from homology"/>
<dbReference type="EMBL" id="JANX01000001">
    <property type="protein sequence ID" value="KGM36094.1"/>
    <property type="molecule type" value="Genomic_DNA"/>
</dbReference>
<evidence type="ECO:0000256" key="3">
    <source>
        <dbReference type="ARBA" id="ARBA00022833"/>
    </source>
</evidence>
<dbReference type="GO" id="GO:0016846">
    <property type="term" value="F:carbon-sulfur lyase activity"/>
    <property type="evidence" value="ECO:0007669"/>
    <property type="project" value="InterPro"/>
</dbReference>
<dbReference type="Proteomes" id="UP000029995">
    <property type="component" value="Unassembled WGS sequence"/>
</dbReference>
<comment type="similarity">
    <text evidence="1">Belongs to the Gfa family.</text>
</comment>
<dbReference type="InterPro" id="IPR006913">
    <property type="entry name" value="CENP-V/GFA"/>
</dbReference>
<keyword evidence="2" id="KW-0479">Metal-binding</keyword>
<dbReference type="AlphaFoldDB" id="A0A0A0DD87"/>
<dbReference type="InterPro" id="IPR011057">
    <property type="entry name" value="Mss4-like_sf"/>
</dbReference>
<dbReference type="PANTHER" id="PTHR33337">
    <property type="entry name" value="GFA DOMAIN-CONTAINING PROTEIN"/>
    <property type="match status" value="1"/>
</dbReference>
<dbReference type="PROSITE" id="PS51891">
    <property type="entry name" value="CENP_V_GFA"/>
    <property type="match status" value="1"/>
</dbReference>
<evidence type="ECO:0000259" key="5">
    <source>
        <dbReference type="PROSITE" id="PS51891"/>
    </source>
</evidence>
<keyword evidence="4" id="KW-0456">Lyase</keyword>
<name>A0A0A0DD87_9PROT</name>
<organism evidence="6 7">
    <name type="scientific">Inquilinus limosus MP06</name>
    <dbReference type="NCBI Taxonomy" id="1398085"/>
    <lineage>
        <taxon>Bacteria</taxon>
        <taxon>Pseudomonadati</taxon>
        <taxon>Pseudomonadota</taxon>
        <taxon>Alphaproteobacteria</taxon>
        <taxon>Rhodospirillales</taxon>
        <taxon>Rhodospirillaceae</taxon>
        <taxon>Inquilinus</taxon>
    </lineage>
</organism>
<dbReference type="RefSeq" id="WP_034830375.1">
    <property type="nucleotide sequence ID" value="NZ_JANX01000001.1"/>
</dbReference>
<dbReference type="GO" id="GO:0046872">
    <property type="term" value="F:metal ion binding"/>
    <property type="evidence" value="ECO:0007669"/>
    <property type="project" value="UniProtKB-KW"/>
</dbReference>
<sequence>MPITGRCFCGAVRFSFDQPPIVARACWCRDCQYLATGNASIGVIFRTAGFTVTGATGEYLSRADSGATMRRRFCPTCGTPLFSEALGEPDYMVVRAGALDDREIARPESVIWTASAPSWGHVDPTLPASPGQPGPVAG</sequence>
<evidence type="ECO:0000256" key="4">
    <source>
        <dbReference type="ARBA" id="ARBA00023239"/>
    </source>
</evidence>
<evidence type="ECO:0000313" key="6">
    <source>
        <dbReference type="EMBL" id="KGM36094.1"/>
    </source>
</evidence>